<feature type="active site" description="Proton acceptor" evidence="1">
    <location>
        <position position="31"/>
    </location>
</feature>
<evidence type="ECO:0000313" key="3">
    <source>
        <dbReference type="EMBL" id="RAI59287.1"/>
    </source>
</evidence>
<organism evidence="3 4">
    <name type="scientific">Roseicella frigidaeris</name>
    <dbReference type="NCBI Taxonomy" id="2230885"/>
    <lineage>
        <taxon>Bacteria</taxon>
        <taxon>Pseudomonadati</taxon>
        <taxon>Pseudomonadota</taxon>
        <taxon>Alphaproteobacteria</taxon>
        <taxon>Acetobacterales</taxon>
        <taxon>Roseomonadaceae</taxon>
        <taxon>Roseicella</taxon>
    </lineage>
</organism>
<dbReference type="EMBL" id="QLIX01000005">
    <property type="protein sequence ID" value="RAI59287.1"/>
    <property type="molecule type" value="Genomic_DNA"/>
</dbReference>
<dbReference type="CDD" id="cd07891">
    <property type="entry name" value="CYTH-like_CthTTM-like_1"/>
    <property type="match status" value="1"/>
</dbReference>
<comment type="caution">
    <text evidence="3">The sequence shown here is derived from an EMBL/GenBank/DDBJ whole genome shotgun (WGS) entry which is preliminary data.</text>
</comment>
<dbReference type="OrthoDB" id="9805588at2"/>
<dbReference type="InterPro" id="IPR012042">
    <property type="entry name" value="NeuTTM/CthTTM-like"/>
</dbReference>
<proteinExistence type="predicted"/>
<name>A0A327M9W7_9PROT</name>
<dbReference type="SUPFAM" id="SSF55154">
    <property type="entry name" value="CYTH-like phosphatases"/>
    <property type="match status" value="1"/>
</dbReference>
<gene>
    <name evidence="3" type="ORF">DOO78_09670</name>
</gene>
<accession>A0A327M9W7</accession>
<evidence type="ECO:0000256" key="1">
    <source>
        <dbReference type="PIRSR" id="PIRSR016487-1"/>
    </source>
</evidence>
<dbReference type="PANTHER" id="PTHR40114:SF1">
    <property type="entry name" value="SLR0698 PROTEIN"/>
    <property type="match status" value="1"/>
</dbReference>
<evidence type="ECO:0000259" key="2">
    <source>
        <dbReference type="PROSITE" id="PS51707"/>
    </source>
</evidence>
<dbReference type="SMART" id="SM01118">
    <property type="entry name" value="CYTH"/>
    <property type="match status" value="1"/>
</dbReference>
<dbReference type="InterPro" id="IPR033469">
    <property type="entry name" value="CYTH-like_dom_sf"/>
</dbReference>
<feature type="domain" description="CYTH" evidence="2">
    <location>
        <begin position="2"/>
        <end position="152"/>
    </location>
</feature>
<sequence>MATEIERKFLVAGEGWRRAALGPGLPYRQGYLPNGGGPDAPVVRVRLAGAAGVLTIKGPGLTVRAEYEYPIPAADAAAMLATLCVPPVLEKTRTRVAHAGLIWEVDEFAGPLAGLVLAEVELARPDQAVALPDWVGREVSGDPRYLNSNLVRAGAPPAP</sequence>
<reference evidence="4" key="1">
    <citation type="submission" date="2018-06" db="EMBL/GenBank/DDBJ databases">
        <authorList>
            <person name="Khan S.A."/>
        </authorList>
    </citation>
    <scope>NUCLEOTIDE SEQUENCE [LARGE SCALE GENOMIC DNA]</scope>
    <source>
        <strain evidence="4">DB-1506</strain>
    </source>
</reference>
<dbReference type="Proteomes" id="UP000249065">
    <property type="component" value="Unassembled WGS sequence"/>
</dbReference>
<dbReference type="AlphaFoldDB" id="A0A327M9W7"/>
<dbReference type="Gene3D" id="2.40.320.10">
    <property type="entry name" value="Hypothetical Protein Pfu-838710-001"/>
    <property type="match status" value="1"/>
</dbReference>
<evidence type="ECO:0000313" key="4">
    <source>
        <dbReference type="Proteomes" id="UP000249065"/>
    </source>
</evidence>
<keyword evidence="4" id="KW-1185">Reference proteome</keyword>
<dbReference type="Pfam" id="PF01928">
    <property type="entry name" value="CYTH"/>
    <property type="match status" value="1"/>
</dbReference>
<dbReference type="RefSeq" id="WP_111469544.1">
    <property type="nucleotide sequence ID" value="NZ_QLIX01000005.1"/>
</dbReference>
<dbReference type="PANTHER" id="PTHR40114">
    <property type="entry name" value="SLR0698 PROTEIN"/>
    <property type="match status" value="1"/>
</dbReference>
<dbReference type="PIRSF" id="PIRSF016487">
    <property type="entry name" value="CYTH_UCP016487"/>
    <property type="match status" value="1"/>
</dbReference>
<protein>
    <submittedName>
        <fullName evidence="3">Adenylate cyclase</fullName>
    </submittedName>
</protein>
<dbReference type="InterPro" id="IPR023577">
    <property type="entry name" value="CYTH_domain"/>
</dbReference>
<dbReference type="PROSITE" id="PS51707">
    <property type="entry name" value="CYTH"/>
    <property type="match status" value="1"/>
</dbReference>